<evidence type="ECO:0008006" key="3">
    <source>
        <dbReference type="Google" id="ProtNLM"/>
    </source>
</evidence>
<accession>A0ABS7DMH1</accession>
<dbReference type="Proteomes" id="UP000719942">
    <property type="component" value="Unassembled WGS sequence"/>
</dbReference>
<proteinExistence type="predicted"/>
<dbReference type="RefSeq" id="WP_219964890.1">
    <property type="nucleotide sequence ID" value="NZ_JAGFNZ010000002.1"/>
</dbReference>
<dbReference type="EMBL" id="JAGFNZ010000002">
    <property type="protein sequence ID" value="MBW7572487.1"/>
    <property type="molecule type" value="Genomic_DNA"/>
</dbReference>
<sequence length="1076" mass="125278">MEQKQIKMYSFGRNYIFDGVIKSENLGENTITIDESFLTLAYECYKGEKLQDKQLIDGIIKVILPSTEEKAKTEWDDGLTFNDKIYYAWFATTGGMKKEPSNGKCETLFVREDFCDFAREFENLISLGKFKEIEESKEEICINKDVLSRISLGLSSCQMAGDMPDIIVLSQPKYRIVKDYKTVEKKPAKVENKKGELEDTVVYDLVDYHFDDDIEVFDGGGIATPKVFEQIKSVLELHYPVEFAIIRGYGIGIKGMITKFDILKYLNAVYKADTEYCKKVDDKFYLLDYWDNWQEVTDRTMLLNESMVKLAKYYKSENNEDMSTCKQRLSEVDPKYANIIGKLYVTKFNKSEDHIGNYRRLNYQLLSALALSKKDYYELIQEDIASYRKIIKPFQKDDKSEWQINIDAIRLFFKNIVKSDDSDSDEFEQEVQTLNRNIMNKCEELLNISENFVRLKNVKRNLAKQIEKRCRELACGKVTAKAKYQYIAVDAISYMNYAMYRQQRENGLKAGEFYSADCQNGDIRTIARNPLCAYSEVHNVNFVRNSFFDNYFSPCKQLIYFNQKSDILALMSSADCDGDACTVVDSDIIRDAVVIPKDGKYFLNTDDGHKEKMEYNFENRFFATYRASGNLIGSIALKSASINSNSQQTLDYYDTVNKSFVEFNWSKASEDEKAVKNKKLESGEWITTYKAAEQHRNYVKQRFYDNEKDIYIVLYNAMVSIDAPKTLYFPSSEDMKPINSKYGRKAWFLQFKEDADDVYNGSYEWTKGLLDIATRLVKEKLLDEIDDMRKEFNDQPELIQQKLTNSDYPVDEYEPCAAEIMVLYQNYTDERKTAEKQYNRKVRHGLEEKEFLIENCFWSQIDDELLYSSIKKYKREKTQKYKEIDTKYILLADAIIKKFKLATIANAIGNMKNCTEDFIINLFWPVFEYLNSKLQAKRYVYQIAKDGDISFLHEKYKKIEVSAIDNGYIVKNLHLEEKKRLKIIEKAEIRARVIDGAAIETIESEIKSNGFIWLDVEDKDGQALLLREGKPLLQAFAEKSQVNQYNLSLIKQVKVELVNIAKTKKSLGMTVTEIIV</sequence>
<evidence type="ECO:0000313" key="2">
    <source>
        <dbReference type="Proteomes" id="UP000719942"/>
    </source>
</evidence>
<comment type="caution">
    <text evidence="1">The sequence shown here is derived from an EMBL/GenBank/DDBJ whole genome shotgun (WGS) entry which is preliminary data.</text>
</comment>
<name>A0ABS7DMH1_9FIRM</name>
<gene>
    <name evidence="1" type="ORF">J5W02_06635</name>
</gene>
<reference evidence="1 2" key="1">
    <citation type="submission" date="2021-03" db="EMBL/GenBank/DDBJ databases">
        <title>Caproiciproducens sp. nov. isolated from feces of cow.</title>
        <authorList>
            <person name="Choi J.-Y."/>
        </authorList>
    </citation>
    <scope>NUCLEOTIDE SEQUENCE [LARGE SCALE GENOMIC DNA]</scope>
    <source>
        <strain evidence="1 2">AGMB10547</strain>
    </source>
</reference>
<protein>
    <recommendedName>
        <fullName evidence="3">RNA dependent RNA polymerase</fullName>
    </recommendedName>
</protein>
<evidence type="ECO:0000313" key="1">
    <source>
        <dbReference type="EMBL" id="MBW7572487.1"/>
    </source>
</evidence>
<organism evidence="1 2">
    <name type="scientific">Caproiciproducens faecalis</name>
    <dbReference type="NCBI Taxonomy" id="2820301"/>
    <lineage>
        <taxon>Bacteria</taxon>
        <taxon>Bacillati</taxon>
        <taxon>Bacillota</taxon>
        <taxon>Clostridia</taxon>
        <taxon>Eubacteriales</taxon>
        <taxon>Acutalibacteraceae</taxon>
        <taxon>Caproiciproducens</taxon>
    </lineage>
</organism>
<keyword evidence="2" id="KW-1185">Reference proteome</keyword>